<gene>
    <name evidence="2" type="ORF">MHUMG1_07968</name>
</gene>
<evidence type="ECO:0000313" key="3">
    <source>
        <dbReference type="Proteomes" id="UP000764110"/>
    </source>
</evidence>
<comment type="caution">
    <text evidence="2">The sequence shown here is derived from an EMBL/GenBank/DDBJ whole genome shotgun (WGS) entry which is preliminary data.</text>
</comment>
<feature type="coiled-coil region" evidence="1">
    <location>
        <begin position="156"/>
        <end position="229"/>
    </location>
</feature>
<protein>
    <submittedName>
        <fullName evidence="2">Uncharacterized protein</fullName>
    </submittedName>
</protein>
<dbReference type="EMBL" id="JACEFI010000017">
    <property type="protein sequence ID" value="KAH0594129.1"/>
    <property type="molecule type" value="Genomic_DNA"/>
</dbReference>
<organism evidence="2 3">
    <name type="scientific">Metarhizium humberi</name>
    <dbReference type="NCBI Taxonomy" id="2596975"/>
    <lineage>
        <taxon>Eukaryota</taxon>
        <taxon>Fungi</taxon>
        <taxon>Dikarya</taxon>
        <taxon>Ascomycota</taxon>
        <taxon>Pezizomycotina</taxon>
        <taxon>Sordariomycetes</taxon>
        <taxon>Hypocreomycetidae</taxon>
        <taxon>Hypocreales</taxon>
        <taxon>Clavicipitaceae</taxon>
        <taxon>Metarhizium</taxon>
    </lineage>
</organism>
<keyword evidence="1" id="KW-0175">Coiled coil</keyword>
<reference evidence="2 3" key="1">
    <citation type="submission" date="2020-07" db="EMBL/GenBank/DDBJ databases">
        <title>Metarhizium humberi genome.</title>
        <authorList>
            <person name="Lysoe E."/>
        </authorList>
    </citation>
    <scope>NUCLEOTIDE SEQUENCE [LARGE SCALE GENOMIC DNA]</scope>
    <source>
        <strain evidence="2 3">ESALQ1638</strain>
    </source>
</reference>
<dbReference type="AlphaFoldDB" id="A0A9P8M7B0"/>
<proteinExistence type="predicted"/>
<accession>A0A9P8M7B0</accession>
<sequence length="532" mass="59086">MTHNLGLGARTSTVADVERQLAHVVDRMKELDTQANHDLADVFGYSDQSTAQLDEYSQRAVLNKTMAGSVQQLIRACKERNQALDDGLRKDDHLDDLGALVREQEDSVGQRAFDHILRNPNISVAMLQCWGPAWSDKLEKALRELDRPDQLPIGIMKDLQGDLDQARGEIAQLLEDKAKLATELEAVRFVQAERRQSATEKLQSAERQAREAIEENKRLRDELASLDKESAASRAGFQLQAEREAIQTSLVDASINVMESITDSQGQPEEDWDVLLHYVIDSPLKLAAESAYTGWLWLDVWSGNMTDKIRPYGRHADQALIKLFFALGRDKLFDSDCEVLTLLQCVVSALAAATEVSEGLCKLAVDAISSMPACELPICLMLGQILQVVSERWPSVGADLSGFVGRQRAWLKGDDGALVEAILQGQERHVCDTVRLYARTTLDENSPGVVIVESVDMFLYIDARGMRLRWIGADCVDWEDIGFDALKLKSPTGIECIHALPHSGALALALIRMKLRVSQSGLSDEPWEGIRD</sequence>
<dbReference type="Proteomes" id="UP000764110">
    <property type="component" value="Unassembled WGS sequence"/>
</dbReference>
<evidence type="ECO:0000313" key="2">
    <source>
        <dbReference type="EMBL" id="KAH0594129.1"/>
    </source>
</evidence>
<name>A0A9P8M7B0_9HYPO</name>
<evidence type="ECO:0000256" key="1">
    <source>
        <dbReference type="SAM" id="Coils"/>
    </source>
</evidence>
<keyword evidence="3" id="KW-1185">Reference proteome</keyword>